<dbReference type="Proteomes" id="UP001497522">
    <property type="component" value="Chromosome 10"/>
</dbReference>
<keyword evidence="1" id="KW-1133">Transmembrane helix</keyword>
<organism evidence="2 3">
    <name type="scientific">Sphagnum jensenii</name>
    <dbReference type="NCBI Taxonomy" id="128206"/>
    <lineage>
        <taxon>Eukaryota</taxon>
        <taxon>Viridiplantae</taxon>
        <taxon>Streptophyta</taxon>
        <taxon>Embryophyta</taxon>
        <taxon>Bryophyta</taxon>
        <taxon>Sphagnophytina</taxon>
        <taxon>Sphagnopsida</taxon>
        <taxon>Sphagnales</taxon>
        <taxon>Sphagnaceae</taxon>
        <taxon>Sphagnum</taxon>
    </lineage>
</organism>
<keyword evidence="3" id="KW-1185">Reference proteome</keyword>
<accession>A0ABP1ABH3</accession>
<sequence length="130" mass="14430">MLELVVVVLGERASDSRELCMTRKVPTVSRWLWRRAFSLVHMSAFSFQYYAIKWMLAAPSTAASMDSISSDMLAAPCDLQLHLATGCLHIQFMSITMISVIPILGNNLVWFLCSCLVFGSLLGTMSFASD</sequence>
<keyword evidence="1" id="KW-0472">Membrane</keyword>
<evidence type="ECO:0000313" key="3">
    <source>
        <dbReference type="Proteomes" id="UP001497522"/>
    </source>
</evidence>
<feature type="transmembrane region" description="Helical" evidence="1">
    <location>
        <begin position="108"/>
        <end position="128"/>
    </location>
</feature>
<keyword evidence="1" id="KW-0812">Transmembrane</keyword>
<feature type="transmembrane region" description="Helical" evidence="1">
    <location>
        <begin position="32"/>
        <end position="52"/>
    </location>
</feature>
<proteinExistence type="predicted"/>
<feature type="transmembrane region" description="Helical" evidence="1">
    <location>
        <begin position="79"/>
        <end position="101"/>
    </location>
</feature>
<name>A0ABP1ABH3_9BRYO</name>
<evidence type="ECO:0000256" key="1">
    <source>
        <dbReference type="SAM" id="Phobius"/>
    </source>
</evidence>
<evidence type="ECO:0000313" key="2">
    <source>
        <dbReference type="EMBL" id="CAK9859895.1"/>
    </source>
</evidence>
<dbReference type="EMBL" id="OZ023711">
    <property type="protein sequence ID" value="CAK9859895.1"/>
    <property type="molecule type" value="Genomic_DNA"/>
</dbReference>
<reference evidence="2" key="1">
    <citation type="submission" date="2024-03" db="EMBL/GenBank/DDBJ databases">
        <authorList>
            <consortium name="ELIXIR-Norway"/>
            <consortium name="Elixir Norway"/>
        </authorList>
    </citation>
    <scope>NUCLEOTIDE SEQUENCE</scope>
</reference>
<protein>
    <submittedName>
        <fullName evidence="2">Uncharacterized protein</fullName>
    </submittedName>
</protein>
<gene>
    <name evidence="2" type="ORF">CSSPJE1EN2_LOCUS2890</name>
</gene>